<dbReference type="PANTHER" id="PTHR21581:SF33">
    <property type="entry name" value="D-ALANYL-D-ALANINE CARBOXYPEPTIDASE DACB"/>
    <property type="match status" value="1"/>
</dbReference>
<protein>
    <recommendedName>
        <fullName evidence="4">serine-type D-Ala-D-Ala carboxypeptidase</fullName>
        <ecNumber evidence="4">3.4.16.4</ecNumber>
    </recommendedName>
</protein>
<dbReference type="Pfam" id="PF00768">
    <property type="entry name" value="Peptidase_S11"/>
    <property type="match status" value="1"/>
</dbReference>
<dbReference type="InterPro" id="IPR001967">
    <property type="entry name" value="Peptidase_S11_N"/>
</dbReference>
<dbReference type="SUPFAM" id="SSF56601">
    <property type="entry name" value="beta-lactamase/transpeptidase-like"/>
    <property type="match status" value="1"/>
</dbReference>
<evidence type="ECO:0000259" key="16">
    <source>
        <dbReference type="Pfam" id="PF07943"/>
    </source>
</evidence>
<keyword evidence="9" id="KW-0133">Cell shape</keyword>
<reference evidence="17 18" key="1">
    <citation type="submission" date="2020-08" db="EMBL/GenBank/DDBJ databases">
        <title>Genome public.</title>
        <authorList>
            <person name="Liu C."/>
            <person name="Sun Q."/>
        </authorList>
    </citation>
    <scope>NUCLEOTIDE SEQUENCE [LARGE SCALE GENOMIC DNA]</scope>
    <source>
        <strain evidence="17 18">NSJ-13</strain>
    </source>
</reference>
<evidence type="ECO:0000256" key="10">
    <source>
        <dbReference type="ARBA" id="ARBA00022984"/>
    </source>
</evidence>
<dbReference type="InterPro" id="IPR037167">
    <property type="entry name" value="Peptidase_S11_C_sf"/>
</dbReference>
<comment type="function">
    <text evidence="1">Removes C-terminal D-alanyl residues from sugar-peptide cell wall precursors.</text>
</comment>
<dbReference type="EMBL" id="JACOPE010000001">
    <property type="protein sequence ID" value="MBC5683172.1"/>
    <property type="molecule type" value="Genomic_DNA"/>
</dbReference>
<comment type="caution">
    <text evidence="17">The sequence shown here is derived from an EMBL/GenBank/DDBJ whole genome shotgun (WGS) entry which is preliminary data.</text>
</comment>
<comment type="catalytic activity">
    <reaction evidence="12">
        <text>Preferential cleavage: (Ac)2-L-Lys-D-Ala-|-D-Ala. Also transpeptidation of peptidyl-alanyl moieties that are N-acyl substituents of D-alanine.</text>
        <dbReference type="EC" id="3.4.16.4"/>
    </reaction>
</comment>
<name>A0ABR7G6V0_9FIRM</name>
<keyword evidence="10" id="KW-0573">Peptidoglycan synthesis</keyword>
<evidence type="ECO:0000256" key="8">
    <source>
        <dbReference type="ARBA" id="ARBA00022801"/>
    </source>
</evidence>
<feature type="region of interest" description="Disordered" evidence="14">
    <location>
        <begin position="1"/>
        <end position="25"/>
    </location>
</feature>
<accession>A0ABR7G6V0</accession>
<evidence type="ECO:0000256" key="6">
    <source>
        <dbReference type="ARBA" id="ARBA00022670"/>
    </source>
</evidence>
<dbReference type="Gene3D" id="3.40.710.10">
    <property type="entry name" value="DD-peptidase/beta-lactamase superfamily"/>
    <property type="match status" value="1"/>
</dbReference>
<sequence>MVNETRVYTTRKSENTKETEASEKDKIQEPHGLYAQSAVLMDAKSGRILFEKNGGQKRAMASTTKIMTCILALEYGDLDDVVTASTNAVNQPKVRLGVVEGEKILLRDLLYSLMLESHNDAAVMIAEHIGGSVEGFADMMNQKAQSLGCKNTYFITPNGLDASDKNGGHQTTAEELAQIMKYCIQDSEQAKQFLAISQTEIYHFEDCSHVYKYTCNNHNAFLKMMEGAIAGKTGFTGEAGYCYVGALEQNNKKLIVALLGCGWPNNKGYKWQDTRKLIQYGLDSFEYVMIGKENISKELADIKIPVVNGVPDNGKISGKSYTKVWMKYMEDGENTDSAELEQLLVRKDQKVHLQIVLKKQLYAPVEAKTEVGEIQYLLDGNVVKRQTLIVKNAIERRNYKWCARKTVENFLL</sequence>
<evidence type="ECO:0000256" key="4">
    <source>
        <dbReference type="ARBA" id="ARBA00012448"/>
    </source>
</evidence>
<dbReference type="PANTHER" id="PTHR21581">
    <property type="entry name" value="D-ALANYL-D-ALANINE CARBOXYPEPTIDASE"/>
    <property type="match status" value="1"/>
</dbReference>
<evidence type="ECO:0000313" key="17">
    <source>
        <dbReference type="EMBL" id="MBC5683172.1"/>
    </source>
</evidence>
<evidence type="ECO:0000256" key="12">
    <source>
        <dbReference type="ARBA" id="ARBA00034000"/>
    </source>
</evidence>
<evidence type="ECO:0000256" key="9">
    <source>
        <dbReference type="ARBA" id="ARBA00022960"/>
    </source>
</evidence>
<evidence type="ECO:0000256" key="11">
    <source>
        <dbReference type="ARBA" id="ARBA00023316"/>
    </source>
</evidence>
<dbReference type="SUPFAM" id="SSF69189">
    <property type="entry name" value="Penicillin-binding protein associated domain"/>
    <property type="match status" value="1"/>
</dbReference>
<keyword evidence="11" id="KW-0961">Cell wall biogenesis/degradation</keyword>
<organism evidence="17 18">
    <name type="scientific">Ruminococcus hominis</name>
    <dbReference type="NCBI Taxonomy" id="2763065"/>
    <lineage>
        <taxon>Bacteria</taxon>
        <taxon>Bacillati</taxon>
        <taxon>Bacillota</taxon>
        <taxon>Clostridia</taxon>
        <taxon>Eubacteriales</taxon>
        <taxon>Oscillospiraceae</taxon>
        <taxon>Ruminococcus</taxon>
    </lineage>
</organism>
<comment type="similarity">
    <text evidence="3 13">Belongs to the peptidase S11 family.</text>
</comment>
<dbReference type="EC" id="3.4.16.4" evidence="4"/>
<dbReference type="Pfam" id="PF07943">
    <property type="entry name" value="PBP5_C"/>
    <property type="match status" value="1"/>
</dbReference>
<dbReference type="Proteomes" id="UP000631576">
    <property type="component" value="Unassembled WGS sequence"/>
</dbReference>
<keyword evidence="8" id="KW-0378">Hydrolase</keyword>
<evidence type="ECO:0000256" key="2">
    <source>
        <dbReference type="ARBA" id="ARBA00004752"/>
    </source>
</evidence>
<dbReference type="InterPro" id="IPR012338">
    <property type="entry name" value="Beta-lactam/transpept-like"/>
</dbReference>
<dbReference type="InterPro" id="IPR015956">
    <property type="entry name" value="Peniciliin-bd_prot_C_sf"/>
</dbReference>
<comment type="pathway">
    <text evidence="2">Cell wall biogenesis; peptidoglycan biosynthesis.</text>
</comment>
<keyword evidence="6" id="KW-0645">Protease</keyword>
<keyword evidence="5 17" id="KW-0121">Carboxypeptidase</keyword>
<evidence type="ECO:0000256" key="3">
    <source>
        <dbReference type="ARBA" id="ARBA00007164"/>
    </source>
</evidence>
<feature type="compositionally biased region" description="Polar residues" evidence="14">
    <location>
        <begin position="1"/>
        <end position="10"/>
    </location>
</feature>
<dbReference type="InterPro" id="IPR012907">
    <property type="entry name" value="Peptidase_S11_C"/>
</dbReference>
<keyword evidence="7" id="KW-0732">Signal</keyword>
<evidence type="ECO:0000256" key="1">
    <source>
        <dbReference type="ARBA" id="ARBA00003217"/>
    </source>
</evidence>
<evidence type="ECO:0000259" key="15">
    <source>
        <dbReference type="Pfam" id="PF00768"/>
    </source>
</evidence>
<dbReference type="GO" id="GO:0004180">
    <property type="term" value="F:carboxypeptidase activity"/>
    <property type="evidence" value="ECO:0007669"/>
    <property type="project" value="UniProtKB-KW"/>
</dbReference>
<evidence type="ECO:0000256" key="13">
    <source>
        <dbReference type="RuleBase" id="RU004016"/>
    </source>
</evidence>
<evidence type="ECO:0000256" key="5">
    <source>
        <dbReference type="ARBA" id="ARBA00022645"/>
    </source>
</evidence>
<dbReference type="Gene3D" id="2.60.410.10">
    <property type="entry name" value="D-Ala-D-Ala carboxypeptidase, C-terminal domain"/>
    <property type="match status" value="1"/>
</dbReference>
<feature type="domain" description="Peptidase S11 D-alanyl-D-alanine carboxypeptidase A N-terminal" evidence="15">
    <location>
        <begin position="29"/>
        <end position="260"/>
    </location>
</feature>
<evidence type="ECO:0000256" key="7">
    <source>
        <dbReference type="ARBA" id="ARBA00022729"/>
    </source>
</evidence>
<keyword evidence="18" id="KW-1185">Reference proteome</keyword>
<evidence type="ECO:0000256" key="14">
    <source>
        <dbReference type="SAM" id="MobiDB-lite"/>
    </source>
</evidence>
<feature type="compositionally biased region" description="Basic and acidic residues" evidence="14">
    <location>
        <begin position="11"/>
        <end position="25"/>
    </location>
</feature>
<gene>
    <name evidence="17" type="ORF">H8S40_06260</name>
</gene>
<evidence type="ECO:0000313" key="18">
    <source>
        <dbReference type="Proteomes" id="UP000631576"/>
    </source>
</evidence>
<dbReference type="InterPro" id="IPR018044">
    <property type="entry name" value="Peptidase_S11"/>
</dbReference>
<proteinExistence type="inferred from homology"/>
<feature type="domain" description="Peptidase S11 D-Ala-D-Ala carboxypeptidase A C-terminal" evidence="16">
    <location>
        <begin position="347"/>
        <end position="396"/>
    </location>
</feature>
<dbReference type="PRINTS" id="PR00725">
    <property type="entry name" value="DADACBPTASE1"/>
</dbReference>